<dbReference type="InterPro" id="IPR028325">
    <property type="entry name" value="VG_K_chnl"/>
</dbReference>
<dbReference type="Pfam" id="PF00520">
    <property type="entry name" value="Ion_trans"/>
    <property type="match status" value="1"/>
</dbReference>
<dbReference type="GO" id="GO:0001508">
    <property type="term" value="P:action potential"/>
    <property type="evidence" value="ECO:0007669"/>
    <property type="project" value="TreeGrafter"/>
</dbReference>
<evidence type="ECO:0000256" key="10">
    <source>
        <dbReference type="ARBA" id="ARBA00023303"/>
    </source>
</evidence>
<evidence type="ECO:0000256" key="1">
    <source>
        <dbReference type="ARBA" id="ARBA00004141"/>
    </source>
</evidence>
<feature type="transmembrane region" description="Helical" evidence="11">
    <location>
        <begin position="56"/>
        <end position="73"/>
    </location>
</feature>
<keyword evidence="8" id="KW-0406">Ion transport</keyword>
<evidence type="ECO:0000256" key="8">
    <source>
        <dbReference type="ARBA" id="ARBA00023065"/>
    </source>
</evidence>
<feature type="domain" description="Ion transport" evidence="12">
    <location>
        <begin position="31"/>
        <end position="237"/>
    </location>
</feature>
<evidence type="ECO:0000256" key="6">
    <source>
        <dbReference type="ARBA" id="ARBA00022958"/>
    </source>
</evidence>
<name>A0A1F8FTT1_9BACT</name>
<evidence type="ECO:0000256" key="9">
    <source>
        <dbReference type="ARBA" id="ARBA00023136"/>
    </source>
</evidence>
<keyword evidence="3" id="KW-0633">Potassium transport</keyword>
<evidence type="ECO:0000256" key="3">
    <source>
        <dbReference type="ARBA" id="ARBA00022538"/>
    </source>
</evidence>
<feature type="transmembrane region" description="Helical" evidence="11">
    <location>
        <begin position="23"/>
        <end position="44"/>
    </location>
</feature>
<evidence type="ECO:0000256" key="7">
    <source>
        <dbReference type="ARBA" id="ARBA00022989"/>
    </source>
</evidence>
<keyword evidence="5" id="KW-0631">Potassium channel</keyword>
<feature type="transmembrane region" description="Helical" evidence="11">
    <location>
        <begin position="207"/>
        <end position="233"/>
    </location>
</feature>
<keyword evidence="10" id="KW-0407">Ion channel</keyword>
<dbReference type="PANTHER" id="PTHR11537:SF254">
    <property type="entry name" value="POTASSIUM VOLTAGE-GATED CHANNEL PROTEIN SHAB"/>
    <property type="match status" value="1"/>
</dbReference>
<comment type="subcellular location">
    <subcellularLocation>
        <location evidence="1">Membrane</location>
        <topology evidence="1">Multi-pass membrane protein</topology>
    </subcellularLocation>
</comment>
<dbReference type="GO" id="GO:0005249">
    <property type="term" value="F:voltage-gated potassium channel activity"/>
    <property type="evidence" value="ECO:0007669"/>
    <property type="project" value="InterPro"/>
</dbReference>
<proteinExistence type="predicted"/>
<keyword evidence="6" id="KW-0630">Potassium</keyword>
<evidence type="ECO:0000256" key="11">
    <source>
        <dbReference type="SAM" id="Phobius"/>
    </source>
</evidence>
<dbReference type="EMBL" id="MGJV01000001">
    <property type="protein sequence ID" value="OGN16110.1"/>
    <property type="molecule type" value="Genomic_DNA"/>
</dbReference>
<evidence type="ECO:0000259" key="12">
    <source>
        <dbReference type="Pfam" id="PF00520"/>
    </source>
</evidence>
<dbReference type="PANTHER" id="PTHR11537">
    <property type="entry name" value="VOLTAGE-GATED POTASSIUM CHANNEL"/>
    <property type="match status" value="1"/>
</dbReference>
<dbReference type="InterPro" id="IPR005821">
    <property type="entry name" value="Ion_trans_dom"/>
</dbReference>
<comment type="caution">
    <text evidence="13">The sequence shown here is derived from an EMBL/GenBank/DDBJ whole genome shotgun (WGS) entry which is preliminary data.</text>
</comment>
<dbReference type="PRINTS" id="PR00169">
    <property type="entry name" value="KCHANNEL"/>
</dbReference>
<feature type="transmembrane region" description="Helical" evidence="11">
    <location>
        <begin position="85"/>
        <end position="103"/>
    </location>
</feature>
<keyword evidence="4 11" id="KW-0812">Transmembrane</keyword>
<keyword evidence="2" id="KW-0813">Transport</keyword>
<evidence type="ECO:0000313" key="14">
    <source>
        <dbReference type="Proteomes" id="UP000176581"/>
    </source>
</evidence>
<evidence type="ECO:0000256" key="5">
    <source>
        <dbReference type="ARBA" id="ARBA00022826"/>
    </source>
</evidence>
<sequence length="256" mass="29246">MKRFLRHFRSFCERAFYETNSKIFVVTNDAISVVIVISILAIILESVSGLSRYYRILTMVEYVAVLIFSVEYLCRIVGARRKLPYIFSFFGFIDLVSILPTWLNVSNLTPLKTVRVLRILRFLRIMRLTKVARLEHLERPSKEDTAAVIRLDLEIYFLTVLFTVVMLGSLVYVFEHGHPNFENIPVSMLWILESLLGGSITDTTPQTYAGIGIFMIARFISFILLGLLIHLIGSVISHFLLGREAKNSVGDQPPLP</sequence>
<dbReference type="SUPFAM" id="SSF81324">
    <property type="entry name" value="Voltage-gated potassium channels"/>
    <property type="match status" value="1"/>
</dbReference>
<gene>
    <name evidence="13" type="ORF">A3J47_03330</name>
</gene>
<dbReference type="Gene3D" id="1.10.287.70">
    <property type="match status" value="1"/>
</dbReference>
<keyword evidence="9 11" id="KW-0472">Membrane</keyword>
<dbReference type="AlphaFoldDB" id="A0A1F8FTT1"/>
<reference evidence="13 14" key="1">
    <citation type="journal article" date="2016" name="Nat. Commun.">
        <title>Thousands of microbial genomes shed light on interconnected biogeochemical processes in an aquifer system.</title>
        <authorList>
            <person name="Anantharaman K."/>
            <person name="Brown C.T."/>
            <person name="Hug L.A."/>
            <person name="Sharon I."/>
            <person name="Castelle C.J."/>
            <person name="Probst A.J."/>
            <person name="Thomas B.C."/>
            <person name="Singh A."/>
            <person name="Wilkins M.J."/>
            <person name="Karaoz U."/>
            <person name="Brodie E.L."/>
            <person name="Williams K.H."/>
            <person name="Hubbard S.S."/>
            <person name="Banfield J.F."/>
        </authorList>
    </citation>
    <scope>NUCLEOTIDE SEQUENCE [LARGE SCALE GENOMIC DNA]</scope>
</reference>
<protein>
    <recommendedName>
        <fullName evidence="12">Ion transport domain-containing protein</fullName>
    </recommendedName>
</protein>
<keyword evidence="7 11" id="KW-1133">Transmembrane helix</keyword>
<evidence type="ECO:0000256" key="4">
    <source>
        <dbReference type="ARBA" id="ARBA00022692"/>
    </source>
</evidence>
<feature type="transmembrane region" description="Helical" evidence="11">
    <location>
        <begin position="155"/>
        <end position="174"/>
    </location>
</feature>
<evidence type="ECO:0000256" key="2">
    <source>
        <dbReference type="ARBA" id="ARBA00022448"/>
    </source>
</evidence>
<accession>A0A1F8FTT1</accession>
<evidence type="ECO:0000313" key="13">
    <source>
        <dbReference type="EMBL" id="OGN16110.1"/>
    </source>
</evidence>
<dbReference type="Proteomes" id="UP000176581">
    <property type="component" value="Unassembled WGS sequence"/>
</dbReference>
<organism evidence="13 14">
    <name type="scientific">Candidatus Yanofskybacteria bacterium RIFCSPHIGHO2_02_FULL_43_22</name>
    <dbReference type="NCBI Taxonomy" id="1802681"/>
    <lineage>
        <taxon>Bacteria</taxon>
        <taxon>Candidatus Yanofskyibacteriota</taxon>
    </lineage>
</organism>
<dbReference type="GO" id="GO:0008076">
    <property type="term" value="C:voltage-gated potassium channel complex"/>
    <property type="evidence" value="ECO:0007669"/>
    <property type="project" value="InterPro"/>
</dbReference>